<dbReference type="InterPro" id="IPR019401">
    <property type="entry name" value="Znf_CHCC"/>
</dbReference>
<dbReference type="Proteomes" id="UP001648503">
    <property type="component" value="Unassembled WGS sequence"/>
</dbReference>
<evidence type="ECO:0000313" key="2">
    <source>
        <dbReference type="EMBL" id="KAH6600378.1"/>
    </source>
</evidence>
<keyword evidence="3" id="KW-1185">Reference proteome</keyword>
<dbReference type="PANTHER" id="PTHR13156:SF0">
    <property type="entry name" value="NADH DEHYDROGENASE [UBIQUINONE] IRON-SULFUR PROTEIN 6, MITOCHONDRIAL"/>
    <property type="match status" value="1"/>
</dbReference>
<evidence type="ECO:0000259" key="1">
    <source>
        <dbReference type="Pfam" id="PF10276"/>
    </source>
</evidence>
<accession>A0ABQ8FLK2</accession>
<name>A0ABQ8FLK2_9FUNG</name>
<dbReference type="Gene3D" id="2.60.260.40">
    <property type="entry name" value="q5lls5 like domains"/>
    <property type="match status" value="1"/>
</dbReference>
<comment type="caution">
    <text evidence="2">The sequence shown here is derived from an EMBL/GenBank/DDBJ whole genome shotgun (WGS) entry which is preliminary data.</text>
</comment>
<sequence length="125" mass="13839">MLRSPAFVVRHAAQRMACRSMSNAAKAVVPQSANRTTTWSESQQAKHVATAGPRFEQTNWDLQPNPPSAQEYIQAVPINWVEARRVSCDGGGGALGHPKVYINLDKDQPMACGYCGVRFQQKHHH</sequence>
<reference evidence="2 3" key="1">
    <citation type="submission" date="2021-02" db="EMBL/GenBank/DDBJ databases">
        <title>Variation within the Batrachochytrium salamandrivorans European outbreak.</title>
        <authorList>
            <person name="Kelly M."/>
            <person name="Pasmans F."/>
            <person name="Shea T.P."/>
            <person name="Munoz J.F."/>
            <person name="Carranza S."/>
            <person name="Cuomo C.A."/>
            <person name="Martel A."/>
        </authorList>
    </citation>
    <scope>NUCLEOTIDE SEQUENCE [LARGE SCALE GENOMIC DNA]</scope>
    <source>
        <strain evidence="2 3">AMFP18/2</strain>
    </source>
</reference>
<proteinExistence type="predicted"/>
<organism evidence="2 3">
    <name type="scientific">Batrachochytrium salamandrivorans</name>
    <dbReference type="NCBI Taxonomy" id="1357716"/>
    <lineage>
        <taxon>Eukaryota</taxon>
        <taxon>Fungi</taxon>
        <taxon>Fungi incertae sedis</taxon>
        <taxon>Chytridiomycota</taxon>
        <taxon>Chytridiomycota incertae sedis</taxon>
        <taxon>Chytridiomycetes</taxon>
        <taxon>Rhizophydiales</taxon>
        <taxon>Rhizophydiales incertae sedis</taxon>
        <taxon>Batrachochytrium</taxon>
    </lineage>
</organism>
<gene>
    <name evidence="2" type="ORF">BASA50_002389</name>
</gene>
<protein>
    <recommendedName>
        <fullName evidence="1">Zinc finger CHCC-type domain-containing protein</fullName>
    </recommendedName>
</protein>
<dbReference type="EMBL" id="JAFCIX010000040">
    <property type="protein sequence ID" value="KAH6600378.1"/>
    <property type="molecule type" value="Genomic_DNA"/>
</dbReference>
<feature type="domain" description="Zinc finger CHCC-type" evidence="1">
    <location>
        <begin position="84"/>
        <end position="119"/>
    </location>
</feature>
<dbReference type="Pfam" id="PF10276">
    <property type="entry name" value="zf-CHCC"/>
    <property type="match status" value="1"/>
</dbReference>
<evidence type="ECO:0000313" key="3">
    <source>
        <dbReference type="Proteomes" id="UP001648503"/>
    </source>
</evidence>
<dbReference type="PANTHER" id="PTHR13156">
    <property type="entry name" value="NADH-UBIQUINONE OXIDOREDUCTASE 13 KD-A SUBUNIT"/>
    <property type="match status" value="1"/>
</dbReference>